<evidence type="ECO:0000313" key="6">
    <source>
        <dbReference type="Proteomes" id="UP001279734"/>
    </source>
</evidence>
<dbReference type="EMBL" id="BSYO01000011">
    <property type="protein sequence ID" value="GMH12054.1"/>
    <property type="molecule type" value="Genomic_DNA"/>
</dbReference>
<evidence type="ECO:0000313" key="5">
    <source>
        <dbReference type="EMBL" id="GMH12054.1"/>
    </source>
</evidence>
<sequence length="122" mass="13484">MCQVKEQGSQDDAAVSAHASMDATSCELCGSEAALYCLADDAYLCRKCDKWVHGANFLASRHIRCLLCGTCQRLTHRYLVGSSVELMLPSILGRRAERFVLSSSDDYVTEPSTPLKMPFLFL</sequence>
<proteinExistence type="predicted"/>
<protein>
    <recommendedName>
        <fullName evidence="4">B box-type domain-containing protein</fullName>
    </recommendedName>
</protein>
<dbReference type="PANTHER" id="PTHR31717:SF142">
    <property type="entry name" value="B-BOX DOMAIN PROTEIN 30-RELATED"/>
    <property type="match status" value="1"/>
</dbReference>
<organism evidence="5 6">
    <name type="scientific">Nepenthes gracilis</name>
    <name type="common">Slender pitcher plant</name>
    <dbReference type="NCBI Taxonomy" id="150966"/>
    <lineage>
        <taxon>Eukaryota</taxon>
        <taxon>Viridiplantae</taxon>
        <taxon>Streptophyta</taxon>
        <taxon>Embryophyta</taxon>
        <taxon>Tracheophyta</taxon>
        <taxon>Spermatophyta</taxon>
        <taxon>Magnoliopsida</taxon>
        <taxon>eudicotyledons</taxon>
        <taxon>Gunneridae</taxon>
        <taxon>Pentapetalae</taxon>
        <taxon>Caryophyllales</taxon>
        <taxon>Nepenthaceae</taxon>
        <taxon>Nepenthes</taxon>
    </lineage>
</organism>
<feature type="domain" description="B box-type" evidence="4">
    <location>
        <begin position="21"/>
        <end position="67"/>
    </location>
</feature>
<keyword evidence="6" id="KW-1185">Reference proteome</keyword>
<reference evidence="5" key="1">
    <citation type="submission" date="2023-05" db="EMBL/GenBank/DDBJ databases">
        <title>Nepenthes gracilis genome sequencing.</title>
        <authorList>
            <person name="Fukushima K."/>
        </authorList>
    </citation>
    <scope>NUCLEOTIDE SEQUENCE</scope>
    <source>
        <strain evidence="5">SING2019-196</strain>
    </source>
</reference>
<evidence type="ECO:0000256" key="3">
    <source>
        <dbReference type="ARBA" id="ARBA00022833"/>
    </source>
</evidence>
<keyword evidence="1" id="KW-0479">Metal-binding</keyword>
<comment type="caution">
    <text evidence="5">The sequence shown here is derived from an EMBL/GenBank/DDBJ whole genome shotgun (WGS) entry which is preliminary data.</text>
</comment>
<dbReference type="CDD" id="cd19821">
    <property type="entry name" value="Bbox1_BBX-like"/>
    <property type="match status" value="1"/>
</dbReference>
<dbReference type="GO" id="GO:0008270">
    <property type="term" value="F:zinc ion binding"/>
    <property type="evidence" value="ECO:0007669"/>
    <property type="project" value="UniProtKB-KW"/>
</dbReference>
<dbReference type="PANTHER" id="PTHR31717">
    <property type="entry name" value="ZINC FINGER PROTEIN CONSTANS-LIKE 10"/>
    <property type="match status" value="1"/>
</dbReference>
<keyword evidence="3" id="KW-0862">Zinc</keyword>
<dbReference type="AlphaFoldDB" id="A0AAD3SJR3"/>
<dbReference type="InterPro" id="IPR049808">
    <property type="entry name" value="CONSTANS-like_Bbox1"/>
</dbReference>
<evidence type="ECO:0000259" key="4">
    <source>
        <dbReference type="SMART" id="SM00336"/>
    </source>
</evidence>
<evidence type="ECO:0000256" key="2">
    <source>
        <dbReference type="ARBA" id="ARBA00022771"/>
    </source>
</evidence>
<accession>A0AAD3SJR3</accession>
<evidence type="ECO:0000256" key="1">
    <source>
        <dbReference type="ARBA" id="ARBA00022723"/>
    </source>
</evidence>
<dbReference type="SMART" id="SM00336">
    <property type="entry name" value="BBOX"/>
    <property type="match status" value="1"/>
</dbReference>
<dbReference type="Proteomes" id="UP001279734">
    <property type="component" value="Unassembled WGS sequence"/>
</dbReference>
<dbReference type="InterPro" id="IPR000315">
    <property type="entry name" value="Znf_B-box"/>
</dbReference>
<gene>
    <name evidence="5" type="ORF">Nepgr_013895</name>
</gene>
<name>A0AAD3SJR3_NEPGR</name>
<keyword evidence="2" id="KW-0863">Zinc-finger</keyword>